<sequence length="331" mass="37724">MVAMPLEAESPIWLYEDPLWALPEAGTHRLQLSVPREELLLFDRRKWNQILNLSYIGTEEKMIKNIFTLPFFFCGAADCRGIAFSCIDNRTLFSYNEARKEKEAIMQSKAKIVIADDEKEIREVVSMLLTGEGYEVAAAADGREALELADPSVDLYILDVNMPGMTGFAAAAEIRKTCYAPILFLTAYSGESDKMMGFSAGGDDYLVKPFSNVELLLRVRAHLRRVKEYAPADAHTILYKDLTLDLRSQSVKKGNELIVLTYTEYQILKLFLEHRGKIFSMENIYQSVWEDEPVGDGSIMTHIKNLRKKLKDDSRNPQYIKTAWGKGYYVE</sequence>
<dbReference type="InterPro" id="IPR001867">
    <property type="entry name" value="OmpR/PhoB-type_DNA-bd"/>
</dbReference>
<feature type="domain" description="Response regulatory" evidence="8">
    <location>
        <begin position="111"/>
        <end position="223"/>
    </location>
</feature>
<dbReference type="InterPro" id="IPR039420">
    <property type="entry name" value="WalR-like"/>
</dbReference>
<name>A0A938X3B7_9CLOT</name>
<evidence type="ECO:0000259" key="8">
    <source>
        <dbReference type="PROSITE" id="PS50110"/>
    </source>
</evidence>
<evidence type="ECO:0000256" key="4">
    <source>
        <dbReference type="ARBA" id="ARBA00023163"/>
    </source>
</evidence>
<feature type="domain" description="OmpR/PhoB-type" evidence="9">
    <location>
        <begin position="234"/>
        <end position="331"/>
    </location>
</feature>
<dbReference type="SMART" id="SM00448">
    <property type="entry name" value="REC"/>
    <property type="match status" value="1"/>
</dbReference>
<dbReference type="SUPFAM" id="SSF52172">
    <property type="entry name" value="CheY-like"/>
    <property type="match status" value="1"/>
</dbReference>
<keyword evidence="4" id="KW-0804">Transcription</keyword>
<reference evidence="10" key="2">
    <citation type="journal article" date="2021" name="Sci. Rep.">
        <title>The distribution of antibiotic resistance genes in chicken gut microbiota commensals.</title>
        <authorList>
            <person name="Juricova H."/>
            <person name="Matiasovicova J."/>
            <person name="Kubasova T."/>
            <person name="Cejkova D."/>
            <person name="Rychlik I."/>
        </authorList>
    </citation>
    <scope>NUCLEOTIDE SEQUENCE</scope>
    <source>
        <strain evidence="10">An420c</strain>
    </source>
</reference>
<dbReference type="Pfam" id="PF12952">
    <property type="entry name" value="DUF3841"/>
    <property type="match status" value="1"/>
</dbReference>
<organism evidence="10 11">
    <name type="scientific">Mordavella massiliensis</name>
    <dbReference type="NCBI Taxonomy" id="1871024"/>
    <lineage>
        <taxon>Bacteria</taxon>
        <taxon>Bacillati</taxon>
        <taxon>Bacillota</taxon>
        <taxon>Clostridia</taxon>
        <taxon>Eubacteriales</taxon>
        <taxon>Clostridiaceae</taxon>
        <taxon>Mordavella</taxon>
    </lineage>
</organism>
<keyword evidence="2" id="KW-0805">Transcription regulation</keyword>
<dbReference type="GO" id="GO:0000156">
    <property type="term" value="F:phosphorelay response regulator activity"/>
    <property type="evidence" value="ECO:0007669"/>
    <property type="project" value="TreeGrafter"/>
</dbReference>
<dbReference type="Gene3D" id="1.10.10.10">
    <property type="entry name" value="Winged helix-like DNA-binding domain superfamily/Winged helix DNA-binding domain"/>
    <property type="match status" value="1"/>
</dbReference>
<feature type="DNA-binding region" description="OmpR/PhoB-type" evidence="7">
    <location>
        <begin position="234"/>
        <end position="331"/>
    </location>
</feature>
<dbReference type="InterPro" id="IPR001789">
    <property type="entry name" value="Sig_transdc_resp-reg_receiver"/>
</dbReference>
<evidence type="ECO:0000256" key="5">
    <source>
        <dbReference type="ARBA" id="ARBA00024867"/>
    </source>
</evidence>
<dbReference type="GO" id="GO:0005829">
    <property type="term" value="C:cytosol"/>
    <property type="evidence" value="ECO:0007669"/>
    <property type="project" value="TreeGrafter"/>
</dbReference>
<feature type="modified residue" description="4-aspartylphosphate" evidence="6">
    <location>
        <position position="159"/>
    </location>
</feature>
<reference evidence="10" key="1">
    <citation type="submission" date="2020-08" db="EMBL/GenBank/DDBJ databases">
        <authorList>
            <person name="Cejkova D."/>
            <person name="Kubasova T."/>
            <person name="Jahodarova E."/>
            <person name="Rychlik I."/>
        </authorList>
    </citation>
    <scope>NUCLEOTIDE SEQUENCE</scope>
    <source>
        <strain evidence="10">An420c</strain>
    </source>
</reference>
<evidence type="ECO:0000313" key="11">
    <source>
        <dbReference type="Proteomes" id="UP000713880"/>
    </source>
</evidence>
<evidence type="ECO:0000256" key="1">
    <source>
        <dbReference type="ARBA" id="ARBA00018672"/>
    </source>
</evidence>
<dbReference type="InterPro" id="IPR024211">
    <property type="entry name" value="DUF3841"/>
</dbReference>
<dbReference type="InterPro" id="IPR011006">
    <property type="entry name" value="CheY-like_superfamily"/>
</dbReference>
<dbReference type="GO" id="GO:0032993">
    <property type="term" value="C:protein-DNA complex"/>
    <property type="evidence" value="ECO:0007669"/>
    <property type="project" value="TreeGrafter"/>
</dbReference>
<evidence type="ECO:0000313" key="10">
    <source>
        <dbReference type="EMBL" id="MBM6827136.1"/>
    </source>
</evidence>
<comment type="caution">
    <text evidence="10">The sequence shown here is derived from an EMBL/GenBank/DDBJ whole genome shotgun (WGS) entry which is preliminary data.</text>
</comment>
<gene>
    <name evidence="10" type="ORF">H6A13_08540</name>
</gene>
<dbReference type="GO" id="GO:0000976">
    <property type="term" value="F:transcription cis-regulatory region binding"/>
    <property type="evidence" value="ECO:0007669"/>
    <property type="project" value="TreeGrafter"/>
</dbReference>
<dbReference type="Pfam" id="PF00486">
    <property type="entry name" value="Trans_reg_C"/>
    <property type="match status" value="1"/>
</dbReference>
<dbReference type="SMART" id="SM00862">
    <property type="entry name" value="Trans_reg_C"/>
    <property type="match status" value="1"/>
</dbReference>
<dbReference type="PANTHER" id="PTHR48111:SF2">
    <property type="entry name" value="RESPONSE REGULATOR SAER"/>
    <property type="match status" value="1"/>
</dbReference>
<dbReference type="AlphaFoldDB" id="A0A938X3B7"/>
<evidence type="ECO:0000256" key="3">
    <source>
        <dbReference type="ARBA" id="ARBA00023125"/>
    </source>
</evidence>
<accession>A0A938X3B7</accession>
<evidence type="ECO:0000256" key="6">
    <source>
        <dbReference type="PROSITE-ProRule" id="PRU00169"/>
    </source>
</evidence>
<dbReference type="CDD" id="cd00383">
    <property type="entry name" value="trans_reg_C"/>
    <property type="match status" value="1"/>
</dbReference>
<dbReference type="PROSITE" id="PS51755">
    <property type="entry name" value="OMPR_PHOB"/>
    <property type="match status" value="1"/>
</dbReference>
<dbReference type="CDD" id="cd17574">
    <property type="entry name" value="REC_OmpR"/>
    <property type="match status" value="1"/>
</dbReference>
<evidence type="ECO:0000259" key="9">
    <source>
        <dbReference type="PROSITE" id="PS51755"/>
    </source>
</evidence>
<dbReference type="EMBL" id="JACJLV010000025">
    <property type="protein sequence ID" value="MBM6827136.1"/>
    <property type="molecule type" value="Genomic_DNA"/>
</dbReference>
<dbReference type="InterPro" id="IPR036388">
    <property type="entry name" value="WH-like_DNA-bd_sf"/>
</dbReference>
<dbReference type="Proteomes" id="UP000713880">
    <property type="component" value="Unassembled WGS sequence"/>
</dbReference>
<dbReference type="GO" id="GO:0006355">
    <property type="term" value="P:regulation of DNA-templated transcription"/>
    <property type="evidence" value="ECO:0007669"/>
    <property type="project" value="InterPro"/>
</dbReference>
<keyword evidence="3 7" id="KW-0238">DNA-binding</keyword>
<evidence type="ECO:0000256" key="7">
    <source>
        <dbReference type="PROSITE-ProRule" id="PRU01091"/>
    </source>
</evidence>
<dbReference type="PANTHER" id="PTHR48111">
    <property type="entry name" value="REGULATOR OF RPOS"/>
    <property type="match status" value="1"/>
</dbReference>
<keyword evidence="11" id="KW-1185">Reference proteome</keyword>
<dbReference type="Gene3D" id="3.40.50.2300">
    <property type="match status" value="1"/>
</dbReference>
<proteinExistence type="predicted"/>
<keyword evidence="6" id="KW-0597">Phosphoprotein</keyword>
<dbReference type="Gene3D" id="6.10.250.690">
    <property type="match status" value="1"/>
</dbReference>
<dbReference type="PROSITE" id="PS50110">
    <property type="entry name" value="RESPONSE_REGULATORY"/>
    <property type="match status" value="1"/>
</dbReference>
<comment type="function">
    <text evidence="5">May play the central regulatory role in sporulation. It may be an element of the effector pathway responsible for the activation of sporulation genes in response to nutritional stress. Spo0A may act in concert with spo0H (a sigma factor) to control the expression of some genes that are critical to the sporulation process.</text>
</comment>
<evidence type="ECO:0000256" key="2">
    <source>
        <dbReference type="ARBA" id="ARBA00023015"/>
    </source>
</evidence>
<dbReference type="Pfam" id="PF00072">
    <property type="entry name" value="Response_reg"/>
    <property type="match status" value="1"/>
</dbReference>
<protein>
    <recommendedName>
        <fullName evidence="1">Stage 0 sporulation protein A homolog</fullName>
    </recommendedName>
</protein>